<feature type="compositionally biased region" description="Basic and acidic residues" evidence="1">
    <location>
        <begin position="145"/>
        <end position="155"/>
    </location>
</feature>
<dbReference type="EMBL" id="JAINDJ010000005">
    <property type="protein sequence ID" value="KAG9446926.1"/>
    <property type="molecule type" value="Genomic_DNA"/>
</dbReference>
<feature type="region of interest" description="Disordered" evidence="1">
    <location>
        <begin position="139"/>
        <end position="248"/>
    </location>
</feature>
<feature type="compositionally biased region" description="Low complexity" evidence="1">
    <location>
        <begin position="161"/>
        <end position="172"/>
    </location>
</feature>
<accession>A0AAV7EGQ5</accession>
<proteinExistence type="predicted"/>
<dbReference type="Proteomes" id="UP000825729">
    <property type="component" value="Unassembled WGS sequence"/>
</dbReference>
<evidence type="ECO:0000256" key="1">
    <source>
        <dbReference type="SAM" id="MobiDB-lite"/>
    </source>
</evidence>
<reference evidence="2 3" key="1">
    <citation type="submission" date="2021-07" db="EMBL/GenBank/DDBJ databases">
        <title>The Aristolochia fimbriata genome: insights into angiosperm evolution, floral development and chemical biosynthesis.</title>
        <authorList>
            <person name="Jiao Y."/>
        </authorList>
    </citation>
    <scope>NUCLEOTIDE SEQUENCE [LARGE SCALE GENOMIC DNA]</scope>
    <source>
        <strain evidence="2">IBCAS-2021</strain>
        <tissue evidence="2">Leaf</tissue>
    </source>
</reference>
<comment type="caution">
    <text evidence="2">The sequence shown here is derived from an EMBL/GenBank/DDBJ whole genome shotgun (WGS) entry which is preliminary data.</text>
</comment>
<protein>
    <submittedName>
        <fullName evidence="2">Uncharacterized protein</fullName>
    </submittedName>
</protein>
<sequence length="304" mass="32570">MESSSSSPGRKKGVVTIIDRVISFFLTKPSTPIAVEAELEGPPKVAASTPSSSSLPPPPVRDEPSVEAAPEEQPKAAATAITPLSLFLPSIRDDSQTEKVPHKASSQAAASNSPTVEESSAKSSSLTMKDALQYIIQKSFPRSQKVPEEELKSTEYEQQITSSANTSASSSTDSEEVRTLNSSELDDIPVSQLRRKPQQPSKPTSSHKRRRISEPSAPIESRSIGIASRLRPRTSKEAVSTPQRTPVLRSKKCRTASALASAPVQEVPNVNRATRNGDTTGTVAMPVLLPDVDPVLVDKQARES</sequence>
<evidence type="ECO:0000313" key="3">
    <source>
        <dbReference type="Proteomes" id="UP000825729"/>
    </source>
</evidence>
<keyword evidence="3" id="KW-1185">Reference proteome</keyword>
<gene>
    <name evidence="2" type="ORF">H6P81_013054</name>
</gene>
<feature type="compositionally biased region" description="Polar residues" evidence="1">
    <location>
        <begin position="104"/>
        <end position="126"/>
    </location>
</feature>
<name>A0AAV7EGQ5_ARIFI</name>
<feature type="region of interest" description="Disordered" evidence="1">
    <location>
        <begin position="41"/>
        <end position="126"/>
    </location>
</feature>
<evidence type="ECO:0000313" key="2">
    <source>
        <dbReference type="EMBL" id="KAG9446926.1"/>
    </source>
</evidence>
<organism evidence="2 3">
    <name type="scientific">Aristolochia fimbriata</name>
    <name type="common">White veined hardy Dutchman's pipe vine</name>
    <dbReference type="NCBI Taxonomy" id="158543"/>
    <lineage>
        <taxon>Eukaryota</taxon>
        <taxon>Viridiplantae</taxon>
        <taxon>Streptophyta</taxon>
        <taxon>Embryophyta</taxon>
        <taxon>Tracheophyta</taxon>
        <taxon>Spermatophyta</taxon>
        <taxon>Magnoliopsida</taxon>
        <taxon>Magnoliidae</taxon>
        <taxon>Piperales</taxon>
        <taxon>Aristolochiaceae</taxon>
        <taxon>Aristolochia</taxon>
    </lineage>
</organism>
<feature type="compositionally biased region" description="Basic and acidic residues" evidence="1">
    <location>
        <begin position="91"/>
        <end position="101"/>
    </location>
</feature>
<dbReference type="AlphaFoldDB" id="A0AAV7EGQ5"/>